<dbReference type="PROSITE" id="PS51257">
    <property type="entry name" value="PROKAR_LIPOPROTEIN"/>
    <property type="match status" value="1"/>
</dbReference>
<keyword evidence="2" id="KW-1185">Reference proteome</keyword>
<dbReference type="EMBL" id="JAUTBA010000001">
    <property type="protein sequence ID" value="MDQ1148205.1"/>
    <property type="molecule type" value="Genomic_DNA"/>
</dbReference>
<protein>
    <recommendedName>
        <fullName evidence="3">Fimbrillin family protein</fullName>
    </recommendedName>
</protein>
<reference evidence="1 2" key="1">
    <citation type="submission" date="2023-07" db="EMBL/GenBank/DDBJ databases">
        <title>Functional and genomic diversity of the sorghum phyllosphere microbiome.</title>
        <authorList>
            <person name="Shade A."/>
        </authorList>
    </citation>
    <scope>NUCLEOTIDE SEQUENCE [LARGE SCALE GENOMIC DNA]</scope>
    <source>
        <strain evidence="1 2">SORGH_AS_0892</strain>
    </source>
</reference>
<sequence>MKGMDLTINRLLFGLCMGLVLLQSCTKSNNVPVAEQEGLAIVTVGVSVGDPEEETVVLASNRKVTNSKLAEQVSEVAVSEHMTLGVTLRDQQNSQLDASFKRSDYVDPALNTRSLRAASQVITKTLDTNVKYRIVVYDASGNYLQSTDYSYGSNAPQLNLDAGKTYTFVVYSINSTSVIPNVDGISNLSTAKLKDVNGDLMYFKKTMQLAYGNNNLAVILTHQFSQITTTVQMDNSMTGSIAALSNMVVSPAKSSATFSLNDGSLVYASTNSSAAITFAAISSGSRSVTAFPTLVISPNTTTASLTIGSITLDGDTKNNIVVPNIKIIPGHKYNLVLNFKACTQSVTSDALNWNYERATWTANGNSYSGIIKDGTRYANNEVITNTFSAPQANYGFQFDITEFDNAFNMRVNGQYIFGSSTNDQVQFQTNTSLGTVRNIQFVDGTEYAVNGIPEVYDMKGTSNAPLLRILISRYGEVTLLGSKSSGGPLVQLKLKNGLSFNTVNWSASGNNSVVISQKVDGRTVIIGQGNGRKLISCSGS</sequence>
<name>A0ABU0TZR7_9SPHI</name>
<evidence type="ECO:0000313" key="1">
    <source>
        <dbReference type="EMBL" id="MDQ1148205.1"/>
    </source>
</evidence>
<proteinExistence type="predicted"/>
<organism evidence="1 2">
    <name type="scientific">Sphingobacterium zeae</name>
    <dbReference type="NCBI Taxonomy" id="1776859"/>
    <lineage>
        <taxon>Bacteria</taxon>
        <taxon>Pseudomonadati</taxon>
        <taxon>Bacteroidota</taxon>
        <taxon>Sphingobacteriia</taxon>
        <taxon>Sphingobacteriales</taxon>
        <taxon>Sphingobacteriaceae</taxon>
        <taxon>Sphingobacterium</taxon>
    </lineage>
</organism>
<evidence type="ECO:0008006" key="3">
    <source>
        <dbReference type="Google" id="ProtNLM"/>
    </source>
</evidence>
<comment type="caution">
    <text evidence="1">The sequence shown here is derived from an EMBL/GenBank/DDBJ whole genome shotgun (WGS) entry which is preliminary data.</text>
</comment>
<accession>A0ABU0TZR7</accession>
<dbReference type="Proteomes" id="UP001244640">
    <property type="component" value="Unassembled WGS sequence"/>
</dbReference>
<evidence type="ECO:0000313" key="2">
    <source>
        <dbReference type="Proteomes" id="UP001244640"/>
    </source>
</evidence>
<gene>
    <name evidence="1" type="ORF">QE382_000189</name>
</gene>